<organism evidence="5 6">
    <name type="scientific">Deinococcus seoulensis</name>
    <dbReference type="NCBI Taxonomy" id="1837379"/>
    <lineage>
        <taxon>Bacteria</taxon>
        <taxon>Thermotogati</taxon>
        <taxon>Deinococcota</taxon>
        <taxon>Deinococci</taxon>
        <taxon>Deinococcales</taxon>
        <taxon>Deinococcaceae</taxon>
        <taxon>Deinococcus</taxon>
    </lineage>
</organism>
<comment type="subcellular location">
    <subcellularLocation>
        <location evidence="2">Cytoplasm</location>
    </subcellularLocation>
</comment>
<comment type="function">
    <text evidence="2">Required for morphogenesis under gluconeogenic growth conditions.</text>
</comment>
<dbReference type="EMBL" id="BMQM01000002">
    <property type="protein sequence ID" value="GGR47825.1"/>
    <property type="molecule type" value="Genomic_DNA"/>
</dbReference>
<proteinExistence type="inferred from homology"/>
<evidence type="ECO:0000256" key="1">
    <source>
        <dbReference type="ARBA" id="ARBA00022490"/>
    </source>
</evidence>
<keyword evidence="1 2" id="KW-0963">Cytoplasm</keyword>
<dbReference type="Gene3D" id="3.40.50.10680">
    <property type="entry name" value="CofD-like domains"/>
    <property type="match status" value="1"/>
</dbReference>
<dbReference type="HAMAP" id="MF_00973">
    <property type="entry name" value="Gluconeogen_factor"/>
    <property type="match status" value="1"/>
</dbReference>
<evidence type="ECO:0000313" key="5">
    <source>
        <dbReference type="EMBL" id="GGR47825.1"/>
    </source>
</evidence>
<dbReference type="SUPFAM" id="SSF142338">
    <property type="entry name" value="CofD-like"/>
    <property type="match status" value="1"/>
</dbReference>
<accession>A0ABQ2RR02</accession>
<dbReference type="PANTHER" id="PTHR30135:SF3">
    <property type="entry name" value="GLUCONEOGENESIS FACTOR-RELATED"/>
    <property type="match status" value="1"/>
</dbReference>
<comment type="caution">
    <text evidence="5">The sequence shown here is derived from an EMBL/GenBank/DDBJ whole genome shotgun (WGS) entry which is preliminary data.</text>
</comment>
<evidence type="ECO:0000313" key="6">
    <source>
        <dbReference type="Proteomes" id="UP000634308"/>
    </source>
</evidence>
<dbReference type="InterPro" id="IPR010119">
    <property type="entry name" value="Gluconeogen_factor"/>
</dbReference>
<feature type="transmembrane region" description="Helical" evidence="4">
    <location>
        <begin position="62"/>
        <end position="82"/>
    </location>
</feature>
<feature type="compositionally biased region" description="Polar residues" evidence="3">
    <location>
        <begin position="1"/>
        <end position="10"/>
    </location>
</feature>
<keyword evidence="4" id="KW-1133">Transmembrane helix</keyword>
<keyword evidence="4" id="KW-0812">Transmembrane</keyword>
<keyword evidence="6" id="KW-1185">Reference proteome</keyword>
<gene>
    <name evidence="5" type="ORF">GCM10008959_06280</name>
</gene>
<evidence type="ECO:0000256" key="4">
    <source>
        <dbReference type="SAM" id="Phobius"/>
    </source>
</evidence>
<comment type="similarity">
    <text evidence="2">Belongs to the gluconeogenesis factor family.</text>
</comment>
<keyword evidence="4" id="KW-0472">Membrane</keyword>
<feature type="transmembrane region" description="Helical" evidence="4">
    <location>
        <begin position="108"/>
        <end position="128"/>
    </location>
</feature>
<reference evidence="6" key="1">
    <citation type="journal article" date="2019" name="Int. J. Syst. Evol. Microbiol.">
        <title>The Global Catalogue of Microorganisms (GCM) 10K type strain sequencing project: providing services to taxonomists for standard genome sequencing and annotation.</title>
        <authorList>
            <consortium name="The Broad Institute Genomics Platform"/>
            <consortium name="The Broad Institute Genome Sequencing Center for Infectious Disease"/>
            <person name="Wu L."/>
            <person name="Ma J."/>
        </authorList>
    </citation>
    <scope>NUCLEOTIDE SEQUENCE [LARGE SCALE GENOMIC DNA]</scope>
    <source>
        <strain evidence="6">JCM 31404</strain>
    </source>
</reference>
<feature type="region of interest" description="Disordered" evidence="3">
    <location>
        <begin position="1"/>
        <end position="34"/>
    </location>
</feature>
<dbReference type="Proteomes" id="UP000634308">
    <property type="component" value="Unassembled WGS sequence"/>
</dbReference>
<dbReference type="InterPro" id="IPR002882">
    <property type="entry name" value="CofD"/>
</dbReference>
<evidence type="ECO:0000256" key="2">
    <source>
        <dbReference type="HAMAP-Rule" id="MF_00973"/>
    </source>
</evidence>
<name>A0ABQ2RR02_9DEIO</name>
<dbReference type="InterPro" id="IPR038136">
    <property type="entry name" value="CofD-like_dom_sf"/>
</dbReference>
<sequence>MSDPPLSQRNARPRDPASPPQAASPAPAEPPLSRRARLKPGLKRSGRRARMWMAPGIGVKRWLALFVICTLIGGVGVLHFTWTGPLHFVATRWILWVNALVTPELMPLYTGGAAIMLLALTGALWSIMMLNRSVLSGMGTAPETAVDVLYERRNLARGPHLVTLGGGTGMSNLLSGLRAHTGNTTAVVTVSDDGGSSGRLREALDMVAPGDLTDCYAALSDSPVMARLLLHRFRRGEGLEGHTFGNLLLATLSEEQGGLSAAMKDIHEVLRIRGNVYPATTHPATLVAHLSDGREIRGESQFAPQVGKATIQQVTLDPPDLPTLPEVLAAIEHAEQIILGPGSLYTSIIPALLVPGIARAIRESGAPLVYVASLMTEPGETDDLTLEGHVQAITRHLGRTPDCVLVNNAMLPAEVTERYAAEGAHLLTLHGASRDLRARCVLHPLLQPGQARHDPHLLAQALLQLTPRRTVG</sequence>
<dbReference type="PANTHER" id="PTHR30135">
    <property type="entry name" value="UNCHARACTERIZED PROTEIN YVCK-RELATED"/>
    <property type="match status" value="1"/>
</dbReference>
<dbReference type="NCBIfam" id="TIGR01826">
    <property type="entry name" value="CofD_related"/>
    <property type="match status" value="1"/>
</dbReference>
<protein>
    <recommendedName>
        <fullName evidence="2">Putative gluconeogenesis factor</fullName>
    </recommendedName>
</protein>
<dbReference type="Pfam" id="PF01933">
    <property type="entry name" value="CofD"/>
    <property type="match status" value="1"/>
</dbReference>
<dbReference type="CDD" id="cd07187">
    <property type="entry name" value="YvcK_like"/>
    <property type="match status" value="1"/>
</dbReference>
<evidence type="ECO:0000256" key="3">
    <source>
        <dbReference type="SAM" id="MobiDB-lite"/>
    </source>
</evidence>